<dbReference type="InterPro" id="IPR050378">
    <property type="entry name" value="Metallo-dep_Hydrolases_sf"/>
</dbReference>
<dbReference type="Proteomes" id="UP000182589">
    <property type="component" value="Unassembled WGS sequence"/>
</dbReference>
<evidence type="ECO:0000313" key="5">
    <source>
        <dbReference type="Proteomes" id="UP000182589"/>
    </source>
</evidence>
<accession>A0A1H2RPI4</accession>
<dbReference type="SUPFAM" id="SSF51338">
    <property type="entry name" value="Composite domain of metallo-dependent hydrolases"/>
    <property type="match status" value="1"/>
</dbReference>
<dbReference type="RefSeq" id="WP_074691805.1">
    <property type="nucleotide sequence ID" value="NZ_FNOJ01000003.1"/>
</dbReference>
<organism evidence="4 5">
    <name type="scientific">Alicyclobacillus hesperidum</name>
    <dbReference type="NCBI Taxonomy" id="89784"/>
    <lineage>
        <taxon>Bacteria</taxon>
        <taxon>Bacillati</taxon>
        <taxon>Bacillota</taxon>
        <taxon>Bacilli</taxon>
        <taxon>Bacillales</taxon>
        <taxon>Alicyclobacillaceae</taxon>
        <taxon>Alicyclobacillus</taxon>
    </lineage>
</organism>
<name>A0A1H2RPI4_9BACL</name>
<comment type="cofactor">
    <cofactor evidence="1">
        <name>Zn(2+)</name>
        <dbReference type="ChEBI" id="CHEBI:29105"/>
    </cofactor>
</comment>
<dbReference type="EMBL" id="FNOJ01000003">
    <property type="protein sequence ID" value="SDW21423.1"/>
    <property type="molecule type" value="Genomic_DNA"/>
</dbReference>
<keyword evidence="5" id="KW-1185">Reference proteome</keyword>
<dbReference type="InterPro" id="IPR011059">
    <property type="entry name" value="Metal-dep_hydrolase_composite"/>
</dbReference>
<dbReference type="STRING" id="89784.SAMN04489725_10392"/>
<dbReference type="Gene3D" id="3.20.20.140">
    <property type="entry name" value="Metal-dependent hydrolases"/>
    <property type="match status" value="1"/>
</dbReference>
<feature type="compositionally biased region" description="Basic and acidic residues" evidence="2">
    <location>
        <begin position="400"/>
        <end position="420"/>
    </location>
</feature>
<protein>
    <submittedName>
        <fullName evidence="4">Beta-aspartyl-dipeptidase (Metallo-type)</fullName>
    </submittedName>
</protein>
<dbReference type="PANTHER" id="PTHR11647:SF1">
    <property type="entry name" value="COLLAPSIN RESPONSE MEDIATOR PROTEIN"/>
    <property type="match status" value="1"/>
</dbReference>
<dbReference type="SUPFAM" id="SSF51556">
    <property type="entry name" value="Metallo-dependent hydrolases"/>
    <property type="match status" value="1"/>
</dbReference>
<dbReference type="Gene3D" id="2.30.40.10">
    <property type="entry name" value="Urease, subunit C, domain 1"/>
    <property type="match status" value="1"/>
</dbReference>
<gene>
    <name evidence="4" type="ORF">SAMN04489725_10392</name>
</gene>
<proteinExistence type="predicted"/>
<dbReference type="InterPro" id="IPR006680">
    <property type="entry name" value="Amidohydro-rel"/>
</dbReference>
<dbReference type="Pfam" id="PF01979">
    <property type="entry name" value="Amidohydro_1"/>
    <property type="match status" value="1"/>
</dbReference>
<dbReference type="InterPro" id="IPR010229">
    <property type="entry name" value="Pept_M38_dipep"/>
</dbReference>
<evidence type="ECO:0000256" key="2">
    <source>
        <dbReference type="SAM" id="MobiDB-lite"/>
    </source>
</evidence>
<dbReference type="PANTHER" id="PTHR11647">
    <property type="entry name" value="HYDRANTOINASE/DIHYDROPYRIMIDINASE FAMILY MEMBER"/>
    <property type="match status" value="1"/>
</dbReference>
<dbReference type="NCBIfam" id="TIGR01975">
    <property type="entry name" value="isoAsp_dipep"/>
    <property type="match status" value="1"/>
</dbReference>
<dbReference type="GO" id="GO:0008798">
    <property type="term" value="F:beta-aspartyl-peptidase activity"/>
    <property type="evidence" value="ECO:0007669"/>
    <property type="project" value="InterPro"/>
</dbReference>
<evidence type="ECO:0000256" key="1">
    <source>
        <dbReference type="ARBA" id="ARBA00001947"/>
    </source>
</evidence>
<reference evidence="5" key="1">
    <citation type="submission" date="2016-10" db="EMBL/GenBank/DDBJ databases">
        <authorList>
            <person name="Varghese N."/>
        </authorList>
    </citation>
    <scope>NUCLEOTIDE SEQUENCE [LARGE SCALE GENOMIC DNA]</scope>
    <source>
        <strain evidence="5">DSM 12489</strain>
    </source>
</reference>
<evidence type="ECO:0000313" key="4">
    <source>
        <dbReference type="EMBL" id="SDW21423.1"/>
    </source>
</evidence>
<dbReference type="GO" id="GO:0016810">
    <property type="term" value="F:hydrolase activity, acting on carbon-nitrogen (but not peptide) bonds"/>
    <property type="evidence" value="ECO:0007669"/>
    <property type="project" value="InterPro"/>
</dbReference>
<sequence>MSVLTILRNARIFAPKELGVQDILLGDRHILAIGRDISLHGSVDVDVIDLDGQYVFPGLIDQHVHMAGGGGEGGFHYRTPEISLSHLTVAGVTTAVGVLGTDGVTRSTKELLAKANGLDFEGITTYIYCGAYQVPTRTITGTPRSDIVLIDKVVGVGEIAISDSRSSHPDEHEIAELVSEAHVGGLLSGKAGVVHFHVGDDNDHLDLLHRVAKRTQLPRTVFVPTHLNRNPGLLEAAIEWGKAGGLCDVTSGIRPDNHDHISVKPSKAIVKLLDAGVHEAYITMSSDSNGSSPIFDEQGRLVAMGIGSVATLWEETADLIREEGMPVEQAISIVTRNVARVLKLRHKGKIQSGCDADLIICDDKLQIERVFAKGKSVVEDGKPTVFGTFEDASRVPGSPDSRKQAGTRDDRRDRPMIDPSREDDDAFPDRDERQQQSRRRHYCC</sequence>
<feature type="region of interest" description="Disordered" evidence="2">
    <location>
        <begin position="387"/>
        <end position="444"/>
    </location>
</feature>
<evidence type="ECO:0000259" key="3">
    <source>
        <dbReference type="Pfam" id="PF01979"/>
    </source>
</evidence>
<feature type="domain" description="Amidohydrolase-related" evidence="3">
    <location>
        <begin position="54"/>
        <end position="377"/>
    </location>
</feature>
<dbReference type="InterPro" id="IPR032466">
    <property type="entry name" value="Metal_Hydrolase"/>
</dbReference>
<dbReference type="AlphaFoldDB" id="A0A1H2RPI4"/>